<keyword evidence="2" id="KW-1185">Reference proteome</keyword>
<organism evidence="1 2">
    <name type="scientific">Arctium lappa</name>
    <name type="common">Greater burdock</name>
    <name type="synonym">Lappa major</name>
    <dbReference type="NCBI Taxonomy" id="4217"/>
    <lineage>
        <taxon>Eukaryota</taxon>
        <taxon>Viridiplantae</taxon>
        <taxon>Streptophyta</taxon>
        <taxon>Embryophyta</taxon>
        <taxon>Tracheophyta</taxon>
        <taxon>Spermatophyta</taxon>
        <taxon>Magnoliopsida</taxon>
        <taxon>eudicotyledons</taxon>
        <taxon>Gunneridae</taxon>
        <taxon>Pentapetalae</taxon>
        <taxon>asterids</taxon>
        <taxon>campanulids</taxon>
        <taxon>Asterales</taxon>
        <taxon>Asteraceae</taxon>
        <taxon>Carduoideae</taxon>
        <taxon>Cardueae</taxon>
        <taxon>Arctiinae</taxon>
        <taxon>Arctium</taxon>
    </lineage>
</organism>
<proteinExistence type="predicted"/>
<name>A0ACB8Y6P8_ARCLA</name>
<comment type="caution">
    <text evidence="1">The sequence shown here is derived from an EMBL/GenBank/DDBJ whole genome shotgun (WGS) entry which is preliminary data.</text>
</comment>
<reference evidence="1 2" key="2">
    <citation type="journal article" date="2022" name="Mol. Ecol. Resour.">
        <title>The genomes of chicory, endive, great burdock and yacon provide insights into Asteraceae paleo-polyploidization history and plant inulin production.</title>
        <authorList>
            <person name="Fan W."/>
            <person name="Wang S."/>
            <person name="Wang H."/>
            <person name="Wang A."/>
            <person name="Jiang F."/>
            <person name="Liu H."/>
            <person name="Zhao H."/>
            <person name="Xu D."/>
            <person name="Zhang Y."/>
        </authorList>
    </citation>
    <scope>NUCLEOTIDE SEQUENCE [LARGE SCALE GENOMIC DNA]</scope>
    <source>
        <strain evidence="2">cv. Niubang</strain>
    </source>
</reference>
<dbReference type="EMBL" id="CM042059">
    <property type="protein sequence ID" value="KAI3680567.1"/>
    <property type="molecule type" value="Genomic_DNA"/>
</dbReference>
<reference evidence="2" key="1">
    <citation type="journal article" date="2022" name="Mol. Ecol. Resour.">
        <title>The genomes of chicory, endive, great burdock and yacon provide insights into Asteraceae palaeo-polyploidization history and plant inulin production.</title>
        <authorList>
            <person name="Fan W."/>
            <person name="Wang S."/>
            <person name="Wang H."/>
            <person name="Wang A."/>
            <person name="Jiang F."/>
            <person name="Liu H."/>
            <person name="Zhao H."/>
            <person name="Xu D."/>
            <person name="Zhang Y."/>
        </authorList>
    </citation>
    <scope>NUCLEOTIDE SEQUENCE [LARGE SCALE GENOMIC DNA]</scope>
    <source>
        <strain evidence="2">cv. Niubang</strain>
    </source>
</reference>
<protein>
    <submittedName>
        <fullName evidence="1">Uncharacterized protein</fullName>
    </submittedName>
</protein>
<sequence length="87" mass="10027">MQSKKPKQVLRARLARERQVNGTRKGVELRVAVSELERPWEVAETAPKLLALESMSNEGVFDMSLQDDGSYRILKKEMNVKKMILLR</sequence>
<evidence type="ECO:0000313" key="1">
    <source>
        <dbReference type="EMBL" id="KAI3680567.1"/>
    </source>
</evidence>
<accession>A0ACB8Y6P8</accession>
<evidence type="ECO:0000313" key="2">
    <source>
        <dbReference type="Proteomes" id="UP001055879"/>
    </source>
</evidence>
<gene>
    <name evidence="1" type="ORF">L6452_35340</name>
</gene>
<dbReference type="Proteomes" id="UP001055879">
    <property type="component" value="Linkage Group LG13"/>
</dbReference>